<dbReference type="AlphaFoldDB" id="A0A495IXX2"/>
<dbReference type="Proteomes" id="UP000268007">
    <property type="component" value="Unassembled WGS sequence"/>
</dbReference>
<evidence type="ECO:0000313" key="2">
    <source>
        <dbReference type="EMBL" id="RKR80719.1"/>
    </source>
</evidence>
<evidence type="ECO:0000313" key="3">
    <source>
        <dbReference type="Proteomes" id="UP000268007"/>
    </source>
</evidence>
<accession>A0A495IXX2</accession>
<gene>
    <name evidence="2" type="ORF">BDD43_0851</name>
</gene>
<dbReference type="OrthoDB" id="915634at2"/>
<organism evidence="2 3">
    <name type="scientific">Mucilaginibacter gracilis</name>
    <dbReference type="NCBI Taxonomy" id="423350"/>
    <lineage>
        <taxon>Bacteria</taxon>
        <taxon>Pseudomonadati</taxon>
        <taxon>Bacteroidota</taxon>
        <taxon>Sphingobacteriia</taxon>
        <taxon>Sphingobacteriales</taxon>
        <taxon>Sphingobacteriaceae</taxon>
        <taxon>Mucilaginibacter</taxon>
    </lineage>
</organism>
<keyword evidence="3" id="KW-1185">Reference proteome</keyword>
<dbReference type="InterPro" id="IPR005094">
    <property type="entry name" value="Endonuclease_MobA/VirD2"/>
</dbReference>
<protein>
    <submittedName>
        <fullName evidence="2">Relaxase/mobilization nuclease-like protein</fullName>
    </submittedName>
</protein>
<feature type="domain" description="MobA/VirD2-like nuclease" evidence="1">
    <location>
        <begin position="34"/>
        <end position="150"/>
    </location>
</feature>
<dbReference type="RefSeq" id="WP_121196551.1">
    <property type="nucleotide sequence ID" value="NZ_RBKU01000001.1"/>
</dbReference>
<reference evidence="2 3" key="1">
    <citation type="submission" date="2018-10" db="EMBL/GenBank/DDBJ databases">
        <title>Genomic Encyclopedia of Archaeal and Bacterial Type Strains, Phase II (KMG-II): from individual species to whole genera.</title>
        <authorList>
            <person name="Goeker M."/>
        </authorList>
    </citation>
    <scope>NUCLEOTIDE SEQUENCE [LARGE SCALE GENOMIC DNA]</scope>
    <source>
        <strain evidence="2 3">DSM 18602</strain>
    </source>
</reference>
<dbReference type="Pfam" id="PF03432">
    <property type="entry name" value="Relaxase"/>
    <property type="match status" value="1"/>
</dbReference>
<proteinExistence type="predicted"/>
<dbReference type="EMBL" id="RBKU01000001">
    <property type="protein sequence ID" value="RKR80719.1"/>
    <property type="molecule type" value="Genomic_DNA"/>
</dbReference>
<comment type="caution">
    <text evidence="2">The sequence shown here is derived from an EMBL/GenBank/DDBJ whole genome shotgun (WGS) entry which is preliminary data.</text>
</comment>
<name>A0A495IXX2_9SPHI</name>
<evidence type="ECO:0000259" key="1">
    <source>
        <dbReference type="Pfam" id="PF03432"/>
    </source>
</evidence>
<sequence>MVAKIVSGKTIRGVLNYNEEKVAAGKAELIAGSKFMEDVAQLTYAQKFDRFKRLIQQNERTKTNAVHISLNFDKADKLGKLQLEQIAASYMEKIGFGDQPYLVYQHHDAAHKHIHIVTTNIEEGGNRISLHDIGKNQSEQARKEVEIEFGIVKAESKKISNDEYLKPISLEKAIYGQSETKAAISNTVREVVKSYKYTSLAELNAALRQFNIVADPGEPGTIKHDKKGLTYSILDKDGNKIGVPIKASKIYGRPILANLEKRFANNKAIREDFKNRLQHVLDKTLNNHHIQTRQDFAAALQEQKVQVVWRINAESRLYGVTYVDNATKTVFNGSDLGKPYSANAISERLTNNATAGDDQSLTIRQRDAILPTGPNGESIINTLLGSDDINENMDYHLKMTRKKKKRKGFNL</sequence>